<comment type="caution">
    <text evidence="2">The sequence shown here is derived from an EMBL/GenBank/DDBJ whole genome shotgun (WGS) entry which is preliminary data.</text>
</comment>
<evidence type="ECO:0000256" key="1">
    <source>
        <dbReference type="SAM" id="MobiDB-lite"/>
    </source>
</evidence>
<dbReference type="OrthoDB" id="278750at2759"/>
<feature type="compositionally biased region" description="Low complexity" evidence="1">
    <location>
        <begin position="106"/>
        <end position="118"/>
    </location>
</feature>
<evidence type="ECO:0000313" key="2">
    <source>
        <dbReference type="EMBL" id="RNF19630.1"/>
    </source>
</evidence>
<dbReference type="Proteomes" id="UP000284403">
    <property type="component" value="Unassembled WGS sequence"/>
</dbReference>
<accession>A0A422PPH6</accession>
<protein>
    <submittedName>
        <fullName evidence="2">Exosome-associated protein 3</fullName>
    </submittedName>
</protein>
<proteinExistence type="predicted"/>
<evidence type="ECO:0000313" key="3">
    <source>
        <dbReference type="Proteomes" id="UP000284403"/>
    </source>
</evidence>
<name>A0A422PPH6_9TRYP</name>
<sequence>MDFDEDVASLMRRMDATLLRMQSELLPLLASLNEDVLVTNYSVDEQARISLAAAFALVLLTYSHDRLRNAAGKAGMDARVQLKLERVSGYIKKLREITQLDSQQQEGTATTTAAATAKAARKRGREEAEGDNAEPRAATDASAVDDPYGDAILFTGIERGAGKAVPSLMQNLLRHVKESSSA</sequence>
<dbReference type="EMBL" id="MKKU01000200">
    <property type="protein sequence ID" value="RNF19630.1"/>
    <property type="molecule type" value="Genomic_DNA"/>
</dbReference>
<gene>
    <name evidence="2" type="ORF">Tco025E_04042</name>
</gene>
<dbReference type="GeneID" id="40317653"/>
<dbReference type="AlphaFoldDB" id="A0A422PPH6"/>
<reference evidence="2 3" key="1">
    <citation type="journal article" date="2018" name="BMC Genomics">
        <title>Genomic comparison of Trypanosoma conorhini and Trypanosoma rangeli to Trypanosoma cruzi strains of high and low virulence.</title>
        <authorList>
            <person name="Bradwell K.R."/>
            <person name="Koparde V.N."/>
            <person name="Matveyev A.V."/>
            <person name="Serrano M.G."/>
            <person name="Alves J.M."/>
            <person name="Parikh H."/>
            <person name="Huang B."/>
            <person name="Lee V."/>
            <person name="Espinosa-Alvarez O."/>
            <person name="Ortiz P.A."/>
            <person name="Costa-Martins A.G."/>
            <person name="Teixeira M.M."/>
            <person name="Buck G.A."/>
        </authorList>
    </citation>
    <scope>NUCLEOTIDE SEQUENCE [LARGE SCALE GENOMIC DNA]</scope>
    <source>
        <strain evidence="2 3">025E</strain>
    </source>
</reference>
<keyword evidence="3" id="KW-1185">Reference proteome</keyword>
<organism evidence="2 3">
    <name type="scientific">Trypanosoma conorhini</name>
    <dbReference type="NCBI Taxonomy" id="83891"/>
    <lineage>
        <taxon>Eukaryota</taxon>
        <taxon>Discoba</taxon>
        <taxon>Euglenozoa</taxon>
        <taxon>Kinetoplastea</taxon>
        <taxon>Metakinetoplastina</taxon>
        <taxon>Trypanosomatida</taxon>
        <taxon>Trypanosomatidae</taxon>
        <taxon>Trypanosoma</taxon>
    </lineage>
</organism>
<dbReference type="RefSeq" id="XP_029228906.1">
    <property type="nucleotide sequence ID" value="XM_029370955.1"/>
</dbReference>
<feature type="region of interest" description="Disordered" evidence="1">
    <location>
        <begin position="101"/>
        <end position="143"/>
    </location>
</feature>